<reference evidence="3" key="1">
    <citation type="journal article" date="2019" name="Int. J. Syst. Evol. Microbiol.">
        <title>The Global Catalogue of Microorganisms (GCM) 10K type strain sequencing project: providing services to taxonomists for standard genome sequencing and annotation.</title>
        <authorList>
            <consortium name="The Broad Institute Genomics Platform"/>
            <consortium name="The Broad Institute Genome Sequencing Center for Infectious Disease"/>
            <person name="Wu L."/>
            <person name="Ma J."/>
        </authorList>
    </citation>
    <scope>NUCLEOTIDE SEQUENCE [LARGE SCALE GENOMIC DNA]</scope>
    <source>
        <strain evidence="3">JCM 4855</strain>
    </source>
</reference>
<dbReference type="InterPro" id="IPR011051">
    <property type="entry name" value="RmlC_Cupin_sf"/>
</dbReference>
<name>A0ABW2EA13_9ACTN</name>
<dbReference type="RefSeq" id="WP_189878886.1">
    <property type="nucleotide sequence ID" value="NZ_BMWA01000030.1"/>
</dbReference>
<sequence length="123" mass="13185">MAVRRVFKMADLKRHCPAPGVCGQPIFGERSMIALVEFAPNAVAPSHTHPQEQIGIVTQGVQLLTIEGETYEVGAGDGYFIPSGVEHGSIAGPEGSTCIEVFQPIREDYWRAAQGMDAAAPFT</sequence>
<dbReference type="Gene3D" id="2.60.120.10">
    <property type="entry name" value="Jelly Rolls"/>
    <property type="match status" value="1"/>
</dbReference>
<dbReference type="SUPFAM" id="SSF51182">
    <property type="entry name" value="RmlC-like cupins"/>
    <property type="match status" value="1"/>
</dbReference>
<dbReference type="Proteomes" id="UP001596409">
    <property type="component" value="Unassembled WGS sequence"/>
</dbReference>
<dbReference type="InterPro" id="IPR013096">
    <property type="entry name" value="Cupin_2"/>
</dbReference>
<accession>A0ABW2EA13</accession>
<keyword evidence="3" id="KW-1185">Reference proteome</keyword>
<feature type="domain" description="Cupin type-2" evidence="1">
    <location>
        <begin position="35"/>
        <end position="89"/>
    </location>
</feature>
<dbReference type="PANTHER" id="PTHR40112:SF1">
    <property type="entry name" value="H2HPP ISOMERASE"/>
    <property type="match status" value="1"/>
</dbReference>
<evidence type="ECO:0000313" key="3">
    <source>
        <dbReference type="Proteomes" id="UP001596409"/>
    </source>
</evidence>
<dbReference type="EMBL" id="JBHSYM010000073">
    <property type="protein sequence ID" value="MFC7016099.1"/>
    <property type="molecule type" value="Genomic_DNA"/>
</dbReference>
<organism evidence="2 3">
    <name type="scientific">Streptomyces viridiviolaceus</name>
    <dbReference type="NCBI Taxonomy" id="68282"/>
    <lineage>
        <taxon>Bacteria</taxon>
        <taxon>Bacillati</taxon>
        <taxon>Actinomycetota</taxon>
        <taxon>Actinomycetes</taxon>
        <taxon>Kitasatosporales</taxon>
        <taxon>Streptomycetaceae</taxon>
        <taxon>Streptomyces</taxon>
    </lineage>
</organism>
<proteinExistence type="predicted"/>
<dbReference type="InterPro" id="IPR052535">
    <property type="entry name" value="Bacilysin_H2HPP_isomerase"/>
</dbReference>
<dbReference type="Pfam" id="PF07883">
    <property type="entry name" value="Cupin_2"/>
    <property type="match status" value="1"/>
</dbReference>
<dbReference type="PANTHER" id="PTHR40112">
    <property type="entry name" value="H2HPP ISOMERASE"/>
    <property type="match status" value="1"/>
</dbReference>
<comment type="caution">
    <text evidence="2">The sequence shown here is derived from an EMBL/GenBank/DDBJ whole genome shotgun (WGS) entry which is preliminary data.</text>
</comment>
<gene>
    <name evidence="2" type="ORF">ACFQMH_31265</name>
</gene>
<evidence type="ECO:0000259" key="1">
    <source>
        <dbReference type="Pfam" id="PF07883"/>
    </source>
</evidence>
<dbReference type="CDD" id="cd02238">
    <property type="entry name" value="cupin_KdgF"/>
    <property type="match status" value="1"/>
</dbReference>
<evidence type="ECO:0000313" key="2">
    <source>
        <dbReference type="EMBL" id="MFC7016099.1"/>
    </source>
</evidence>
<protein>
    <submittedName>
        <fullName evidence="2">Cupin domain-containing protein</fullName>
    </submittedName>
</protein>
<dbReference type="InterPro" id="IPR014710">
    <property type="entry name" value="RmlC-like_jellyroll"/>
</dbReference>